<evidence type="ECO:0000313" key="1">
    <source>
        <dbReference type="EMBL" id="MCP9761395.1"/>
    </source>
</evidence>
<proteinExistence type="predicted"/>
<protein>
    <submittedName>
        <fullName evidence="1">Uncharacterized protein</fullName>
    </submittedName>
</protein>
<accession>A0AAE3KVM2</accession>
<dbReference type="Proteomes" id="UP001204144">
    <property type="component" value="Unassembled WGS sequence"/>
</dbReference>
<reference evidence="1 2" key="1">
    <citation type="submission" date="2018-11" db="EMBL/GenBank/DDBJ databases">
        <title>Novel bacteria species description.</title>
        <authorList>
            <person name="Han J.-H."/>
        </authorList>
    </citation>
    <scope>NUCLEOTIDE SEQUENCE [LARGE SCALE GENOMIC DNA]</scope>
    <source>
        <strain evidence="1 2">KCTC23259</strain>
    </source>
</reference>
<organism evidence="1 2">
    <name type="scientific">Lacihabitans soyangensis</name>
    <dbReference type="NCBI Taxonomy" id="869394"/>
    <lineage>
        <taxon>Bacteria</taxon>
        <taxon>Pseudomonadati</taxon>
        <taxon>Bacteroidota</taxon>
        <taxon>Cytophagia</taxon>
        <taxon>Cytophagales</taxon>
        <taxon>Leadbetterellaceae</taxon>
        <taxon>Lacihabitans</taxon>
    </lineage>
</organism>
<dbReference type="RefSeq" id="WP_255035131.1">
    <property type="nucleotide sequence ID" value="NZ_RJUF01000001.1"/>
</dbReference>
<sequence>MNLEELIEHSYTIFGKYTIGKTLDVCKRCCVSDSDEAALVNTPLRQISTQQLRSGYFESARSNSDQELWEMKHFLPRVLELMANFEVPDASTETVFYRLNLANRDKWPSEELQLLSDYSVLFFEKCLAYFPYSPDDCDISTYLLMFSAAHFDLKPILKSWEKVDTLESLLNFNEFVLTGTEFNSENKLILKNTYADAENDKAIVDWLNDKNVKANFSKKITRILQENKSLNKETFEELSFLNELLVV</sequence>
<comment type="caution">
    <text evidence="1">The sequence shown here is derived from an EMBL/GenBank/DDBJ whole genome shotgun (WGS) entry which is preliminary data.</text>
</comment>
<name>A0AAE3KVM2_9BACT</name>
<gene>
    <name evidence="1" type="ORF">EGI31_00400</name>
</gene>
<dbReference type="AlphaFoldDB" id="A0AAE3KVM2"/>
<keyword evidence="2" id="KW-1185">Reference proteome</keyword>
<evidence type="ECO:0000313" key="2">
    <source>
        <dbReference type="Proteomes" id="UP001204144"/>
    </source>
</evidence>
<dbReference type="EMBL" id="RJUF01000001">
    <property type="protein sequence ID" value="MCP9761395.1"/>
    <property type="molecule type" value="Genomic_DNA"/>
</dbReference>